<dbReference type="GO" id="GO:0016787">
    <property type="term" value="F:hydrolase activity"/>
    <property type="evidence" value="ECO:0007669"/>
    <property type="project" value="InterPro"/>
</dbReference>
<evidence type="ECO:0000313" key="2">
    <source>
        <dbReference type="EMBL" id="RUR70989.1"/>
    </source>
</evidence>
<comment type="caution">
    <text evidence="2">The sequence shown here is derived from an EMBL/GenBank/DDBJ whole genome shotgun (WGS) entry which is preliminary data.</text>
</comment>
<dbReference type="InterPro" id="IPR027417">
    <property type="entry name" value="P-loop_NTPase"/>
</dbReference>
<feature type="domain" description="Helicase/UvrB N-terminal" evidence="1">
    <location>
        <begin position="41"/>
        <end position="203"/>
    </location>
</feature>
<proteinExistence type="predicted"/>
<reference evidence="2 3" key="1">
    <citation type="submission" date="2018-12" db="EMBL/GenBank/DDBJ databases">
        <title>The genome sequences of Variovorax guangxiensis DSM 27352.</title>
        <authorList>
            <person name="Gao J."/>
            <person name="Sun J."/>
        </authorList>
    </citation>
    <scope>NUCLEOTIDE SEQUENCE [LARGE SCALE GENOMIC DNA]</scope>
    <source>
        <strain evidence="2 3">DSM 27352</strain>
    </source>
</reference>
<name>A0A433MT77_9BURK</name>
<evidence type="ECO:0000313" key="3">
    <source>
        <dbReference type="Proteomes" id="UP000281118"/>
    </source>
</evidence>
<dbReference type="Pfam" id="PF04851">
    <property type="entry name" value="ResIII"/>
    <property type="match status" value="1"/>
</dbReference>
<dbReference type="GO" id="GO:0005524">
    <property type="term" value="F:ATP binding"/>
    <property type="evidence" value="ECO:0007669"/>
    <property type="project" value="InterPro"/>
</dbReference>
<gene>
    <name evidence="2" type="ORF">EJP67_28440</name>
</gene>
<dbReference type="OrthoDB" id="9804145at2"/>
<dbReference type="EMBL" id="RXFT01000017">
    <property type="protein sequence ID" value="RUR70989.1"/>
    <property type="molecule type" value="Genomic_DNA"/>
</dbReference>
<accession>A0A433MT77</accession>
<organism evidence="2 3">
    <name type="scientific">Variovorax guangxiensis</name>
    <dbReference type="NCBI Taxonomy" id="1775474"/>
    <lineage>
        <taxon>Bacteria</taxon>
        <taxon>Pseudomonadati</taxon>
        <taxon>Pseudomonadota</taxon>
        <taxon>Betaproteobacteria</taxon>
        <taxon>Burkholderiales</taxon>
        <taxon>Comamonadaceae</taxon>
        <taxon>Variovorax</taxon>
    </lineage>
</organism>
<dbReference type="Proteomes" id="UP000281118">
    <property type="component" value="Unassembled WGS sequence"/>
</dbReference>
<sequence length="789" mass="87588">MKEIKFQNDAALQIARRYAFFANHRFRPGTRHLGDPFFQALSALTGAGKTPILAEAVSLIRSELQREPIVLWMSKARSVVAQTFNNFNGGKYAPLIEGFQVCAIRDLKPQMVEDGSTPLLVLTTTGLFNNKDQAEGDLKIYRPAQDSQGSKSMWQRLIDRNEGQGRRPLIIVYDEAHNLSEQQTDILHELEPEAWLLASATIKLPTKFHDLVIQPTKSWVVRCSGEVEKFRDLGAIKNGASDPDAWMATQVESQKVVDAELVKNAIHFDGTTAPMEACLDSLIERRSIIQKEIDDRGLSIKPKAIYVCKTNITDDGQPDDPAKPFNLRQAPPIRIWRYLVESKGVDPATIAIYSDLKFTDGTKPEEVAHFSKGDDDFDKFREGDFEHIIFNLSLQEGWDDPECYLAYIDKSMGSSTQVQQVIGRVLRQPDATHYNSEVLNAAHFFLRVDKKSVFTQALDLVRAKLDQEGAPIAISSSFSGSSSPGAVEVLPRDDVAAPLHSIYVLKEEAMTVVDSLLNQFPTFSEGGPDSIGTAESAKAVIKVNDKDGSPTEPEWTEGGHTNPVRLRWLLSLAVRSCAPQAGKIVNTNNSKFDVRVQVRSNADVAVRGLAEKIGEAYFEHSELVYEEDDPFTFGPVRVVKEGAVKFTNSLYPQYGKMSTEEVAFARGLDAAGVPWHRNPVSGGYSIPLLSPGDTANFFPDFLAWKGNKVFAIDTKGRHLLTDALLRKMFDIRDGAKTRVHVRFVVKGKQDGLGAKTVSKEGFTIWRVKNNQTKPIYVDSLGKAVAECLK</sequence>
<dbReference type="Gene3D" id="3.40.50.300">
    <property type="entry name" value="P-loop containing nucleotide triphosphate hydrolases"/>
    <property type="match status" value="2"/>
</dbReference>
<protein>
    <recommendedName>
        <fullName evidence="1">Helicase/UvrB N-terminal domain-containing protein</fullName>
    </recommendedName>
</protein>
<dbReference type="SUPFAM" id="SSF52540">
    <property type="entry name" value="P-loop containing nucleoside triphosphate hydrolases"/>
    <property type="match status" value="1"/>
</dbReference>
<dbReference type="RefSeq" id="WP_126025088.1">
    <property type="nucleotide sequence ID" value="NZ_RXFT01000017.1"/>
</dbReference>
<dbReference type="InterPro" id="IPR006935">
    <property type="entry name" value="Helicase/UvrB_N"/>
</dbReference>
<dbReference type="AlphaFoldDB" id="A0A433MT77"/>
<dbReference type="GO" id="GO:0003677">
    <property type="term" value="F:DNA binding"/>
    <property type="evidence" value="ECO:0007669"/>
    <property type="project" value="InterPro"/>
</dbReference>
<evidence type="ECO:0000259" key="1">
    <source>
        <dbReference type="Pfam" id="PF04851"/>
    </source>
</evidence>